<reference evidence="2" key="1">
    <citation type="submission" date="2016-05" db="EMBL/GenBank/DDBJ databases">
        <authorList>
            <person name="Lavstsen T."/>
            <person name="Jespersen J.S."/>
        </authorList>
    </citation>
    <scope>NUCLEOTIDE SEQUENCE</scope>
    <source>
        <tissue evidence="2">Brain</tissue>
    </source>
</reference>
<gene>
    <name evidence="2" type="primary">Nfu_g_1_003850</name>
</gene>
<sequence>MSHTPEYCDLLPDWFDLSGLSDLDDDEFAANDEILDRILACQTPPPPSSHEAEEILLNSDPPSPQTLDEIRKQIEQSHYQQGGGSVNHASSSNDAFNQHEIRESISFSINHGITDPAEFYLNVMDILNRFAERGGQMARANDRIQFKINTQHSTHHVNFNYDGTNMMQNFQQLFDQLVQSNEALAAENYLNFRLHVVNNPSGAGKQKIDSILYQELVDKKRIHLISLPESDQALCFVLSLAGLSNPAATDTELMDVAKKYSSSNRTFRSNPRFIQRRDSI</sequence>
<name>A0A1A8A0T5_NOTFU</name>
<organism evidence="2">
    <name type="scientific">Nothobranchius furzeri</name>
    <name type="common">Turquoise killifish</name>
    <dbReference type="NCBI Taxonomy" id="105023"/>
    <lineage>
        <taxon>Eukaryota</taxon>
        <taxon>Metazoa</taxon>
        <taxon>Chordata</taxon>
        <taxon>Craniata</taxon>
        <taxon>Vertebrata</taxon>
        <taxon>Euteleostomi</taxon>
        <taxon>Actinopterygii</taxon>
        <taxon>Neopterygii</taxon>
        <taxon>Teleostei</taxon>
        <taxon>Neoteleostei</taxon>
        <taxon>Acanthomorphata</taxon>
        <taxon>Ovalentaria</taxon>
        <taxon>Atherinomorphae</taxon>
        <taxon>Cyprinodontiformes</taxon>
        <taxon>Nothobranchiidae</taxon>
        <taxon>Nothobranchius</taxon>
    </lineage>
</organism>
<dbReference type="AlphaFoldDB" id="A0A1A8A0T5"/>
<dbReference type="EMBL" id="HADY01010267">
    <property type="protein sequence ID" value="SBP48752.1"/>
    <property type="molecule type" value="Transcribed_RNA"/>
</dbReference>
<accession>A0A1A8A0T5</accession>
<evidence type="ECO:0000256" key="1">
    <source>
        <dbReference type="SAM" id="MobiDB-lite"/>
    </source>
</evidence>
<feature type="region of interest" description="Disordered" evidence="1">
    <location>
        <begin position="43"/>
        <end position="66"/>
    </location>
</feature>
<evidence type="ECO:0000313" key="2">
    <source>
        <dbReference type="EMBL" id="SBP48752.1"/>
    </source>
</evidence>
<protein>
    <submittedName>
        <fullName evidence="2">Uncharacterized protein</fullName>
    </submittedName>
</protein>
<proteinExistence type="predicted"/>
<reference evidence="2" key="2">
    <citation type="submission" date="2016-06" db="EMBL/GenBank/DDBJ databases">
        <title>The genome of a short-lived fish provides insights into sex chromosome evolution and the genetic control of aging.</title>
        <authorList>
            <person name="Reichwald K."/>
            <person name="Felder M."/>
            <person name="Petzold A."/>
            <person name="Koch P."/>
            <person name="Groth M."/>
            <person name="Platzer M."/>
        </authorList>
    </citation>
    <scope>NUCLEOTIDE SEQUENCE</scope>
    <source>
        <tissue evidence="2">Brain</tissue>
    </source>
</reference>